<dbReference type="PROSITE" id="PS01180">
    <property type="entry name" value="CUB"/>
    <property type="match status" value="1"/>
</dbReference>
<evidence type="ECO:0000256" key="2">
    <source>
        <dbReference type="PROSITE-ProRule" id="PRU00059"/>
    </source>
</evidence>
<dbReference type="Gene3D" id="2.60.120.290">
    <property type="entry name" value="Spermadhesin, CUB domain"/>
    <property type="match status" value="1"/>
</dbReference>
<name>A0A3S3P445_9ACAR</name>
<dbReference type="Proteomes" id="UP000285301">
    <property type="component" value="Unassembled WGS sequence"/>
</dbReference>
<gene>
    <name evidence="4" type="ORF">B4U79_17505</name>
</gene>
<keyword evidence="1" id="KW-1015">Disulfide bond</keyword>
<evidence type="ECO:0000259" key="3">
    <source>
        <dbReference type="PROSITE" id="PS01180"/>
    </source>
</evidence>
<reference evidence="4 5" key="1">
    <citation type="journal article" date="2018" name="Gigascience">
        <title>Genomes of trombidid mites reveal novel predicted allergens and laterally-transferred genes associated with secondary metabolism.</title>
        <authorList>
            <person name="Dong X."/>
            <person name="Chaisiri K."/>
            <person name="Xia D."/>
            <person name="Armstrong S.D."/>
            <person name="Fang Y."/>
            <person name="Donnelly M.J."/>
            <person name="Kadowaki T."/>
            <person name="McGarry J.W."/>
            <person name="Darby A.C."/>
            <person name="Makepeace B.L."/>
        </authorList>
    </citation>
    <scope>NUCLEOTIDE SEQUENCE [LARGE SCALE GENOMIC DNA]</scope>
    <source>
        <strain evidence="4">UoL-WK</strain>
    </source>
</reference>
<sequence length="355" mass="39626">MSETECKSSSGLSAGGCESYASHAVCCIYVSSCGDLAKNNVTYFVNPNGPLGFSEPSTCTLRVNKIEKDICQFRLDFEDFRIVGPQVGDAPFRYHPATSRSPSILGALNRHSNCKDDVFTVYHGNRNHPIPIICGTNTGQHMYIPVDKTDHDSVAITFLTGINDFKRFWRIKISQFSCKDVDLLAPQGCLQYHTTPRGTITSFNYEGDHYLQNIDYSICIYRPKDMCFLSFQRNPPPVNATTNTNADVEAATFNGKNSSSLSKILSNANGTIVEARTIIHDTCRNAGYWITWPGTDRICSEDIETLNIPVTISTSAPQIIHFFSSPWDENRKETRGAYQGFSLNYTHLPCTHGYF</sequence>
<comment type="caution">
    <text evidence="2">Lacks conserved residue(s) required for the propagation of feature annotation.</text>
</comment>
<organism evidence="4 5">
    <name type="scientific">Dinothrombium tinctorium</name>
    <dbReference type="NCBI Taxonomy" id="1965070"/>
    <lineage>
        <taxon>Eukaryota</taxon>
        <taxon>Metazoa</taxon>
        <taxon>Ecdysozoa</taxon>
        <taxon>Arthropoda</taxon>
        <taxon>Chelicerata</taxon>
        <taxon>Arachnida</taxon>
        <taxon>Acari</taxon>
        <taxon>Acariformes</taxon>
        <taxon>Trombidiformes</taxon>
        <taxon>Prostigmata</taxon>
        <taxon>Anystina</taxon>
        <taxon>Parasitengona</taxon>
        <taxon>Trombidioidea</taxon>
        <taxon>Trombidiidae</taxon>
        <taxon>Dinothrombium</taxon>
    </lineage>
</organism>
<dbReference type="Pfam" id="PF26080">
    <property type="entry name" value="CUB_animal"/>
    <property type="match status" value="1"/>
</dbReference>
<feature type="domain" description="CUB" evidence="3">
    <location>
        <begin position="33"/>
        <end position="176"/>
    </location>
</feature>
<dbReference type="InterPro" id="IPR058698">
    <property type="entry name" value="CUB_metazoa"/>
</dbReference>
<proteinExistence type="predicted"/>
<evidence type="ECO:0000256" key="1">
    <source>
        <dbReference type="ARBA" id="ARBA00023157"/>
    </source>
</evidence>
<dbReference type="PANTHER" id="PTHR33236:SF5">
    <property type="entry name" value="CUB DOMAIN-CONTAINING PROTEIN"/>
    <property type="match status" value="1"/>
</dbReference>
<dbReference type="STRING" id="1965070.A0A3S3P445"/>
<evidence type="ECO:0000313" key="5">
    <source>
        <dbReference type="Proteomes" id="UP000285301"/>
    </source>
</evidence>
<dbReference type="InterPro" id="IPR035914">
    <property type="entry name" value="Sperma_CUB_dom_sf"/>
</dbReference>
<keyword evidence="5" id="KW-1185">Reference proteome</keyword>
<comment type="caution">
    <text evidence="4">The sequence shown here is derived from an EMBL/GenBank/DDBJ whole genome shotgun (WGS) entry which is preliminary data.</text>
</comment>
<accession>A0A3S3P445</accession>
<dbReference type="OrthoDB" id="2105077at2759"/>
<protein>
    <recommendedName>
        <fullName evidence="3">CUB domain-containing protein</fullName>
    </recommendedName>
</protein>
<evidence type="ECO:0000313" key="4">
    <source>
        <dbReference type="EMBL" id="RWS11686.1"/>
    </source>
</evidence>
<dbReference type="PANTHER" id="PTHR33236">
    <property type="entry name" value="INTRAFLAGELLAR TRANSPORT PROTEIN 122 FAMILY PROTEIN-RELATED"/>
    <property type="match status" value="1"/>
</dbReference>
<dbReference type="EMBL" id="NCKU01001602">
    <property type="protein sequence ID" value="RWS11686.1"/>
    <property type="molecule type" value="Genomic_DNA"/>
</dbReference>
<dbReference type="InterPro" id="IPR000859">
    <property type="entry name" value="CUB_dom"/>
</dbReference>
<dbReference type="AlphaFoldDB" id="A0A3S3P445"/>